<sequence length="66" mass="7297">MTDNSETPVIRLSDGDNAVINKLGLSVITAELEKKSLGITRCDFSKCKEDKCGYTKNKEDKSSKDK</sequence>
<proteinExistence type="predicted"/>
<reference evidence="1 2" key="1">
    <citation type="submission" date="2020-05" db="EMBL/GenBank/DDBJ databases">
        <title>Complete genome of Clostridium estertheticum subspecies estertheticum, isolated from Vacuum packed lamb meat from New Zealand imported to Switzerland.</title>
        <authorList>
            <person name="Wambui J."/>
            <person name="Stevens M.J.A."/>
            <person name="Stephan R."/>
        </authorList>
    </citation>
    <scope>NUCLEOTIDE SEQUENCE [LARGE SCALE GENOMIC DNA]</scope>
    <source>
        <strain evidence="1 2">CEST001</strain>
    </source>
</reference>
<organism evidence="1 2">
    <name type="scientific">Clostridium estertheticum</name>
    <dbReference type="NCBI Taxonomy" id="238834"/>
    <lineage>
        <taxon>Bacteria</taxon>
        <taxon>Bacillati</taxon>
        <taxon>Bacillota</taxon>
        <taxon>Clostridia</taxon>
        <taxon>Eubacteriales</taxon>
        <taxon>Clostridiaceae</taxon>
        <taxon>Clostridium</taxon>
    </lineage>
</organism>
<dbReference type="RefSeq" id="WP_171297047.1">
    <property type="nucleotide sequence ID" value="NZ_CP087098.1"/>
</dbReference>
<dbReference type="EMBL" id="JABEYB010000007">
    <property type="protein sequence ID" value="NNU76358.1"/>
    <property type="molecule type" value="Genomic_DNA"/>
</dbReference>
<name>A0A7Y3SVZ2_9CLOT</name>
<evidence type="ECO:0000313" key="1">
    <source>
        <dbReference type="EMBL" id="NNU76358.1"/>
    </source>
</evidence>
<gene>
    <name evidence="1" type="ORF">HLQ16_10485</name>
</gene>
<dbReference type="Proteomes" id="UP000531659">
    <property type="component" value="Unassembled WGS sequence"/>
</dbReference>
<comment type="caution">
    <text evidence="1">The sequence shown here is derived from an EMBL/GenBank/DDBJ whole genome shotgun (WGS) entry which is preliminary data.</text>
</comment>
<dbReference type="AlphaFoldDB" id="A0A7Y3SVZ2"/>
<evidence type="ECO:0000313" key="2">
    <source>
        <dbReference type="Proteomes" id="UP000531659"/>
    </source>
</evidence>
<protein>
    <submittedName>
        <fullName evidence="1">Uncharacterized protein</fullName>
    </submittedName>
</protein>
<accession>A0A7Y3SVZ2</accession>